<dbReference type="Pfam" id="PF00320">
    <property type="entry name" value="GATA"/>
    <property type="match status" value="1"/>
</dbReference>
<keyword evidence="6" id="KW-0238">DNA-binding</keyword>
<dbReference type="GO" id="GO:0008270">
    <property type="term" value="F:zinc ion binding"/>
    <property type="evidence" value="ECO:0007669"/>
    <property type="project" value="UniProtKB-KW"/>
</dbReference>
<evidence type="ECO:0000256" key="10">
    <source>
        <dbReference type="SAM" id="MobiDB-lite"/>
    </source>
</evidence>
<keyword evidence="5" id="KW-0805">Transcription regulation</keyword>
<feature type="domain" description="GATA-type" evidence="11">
    <location>
        <begin position="209"/>
        <end position="245"/>
    </location>
</feature>
<protein>
    <recommendedName>
        <fullName evidence="11">GATA-type domain-containing protein</fullName>
    </recommendedName>
</protein>
<name>A0A5N6P3T5_9ASTR</name>
<comment type="caution">
    <text evidence="12">The sequence shown here is derived from an EMBL/GenBank/DDBJ whole genome shotgun (WGS) entry which is preliminary data.</text>
</comment>
<keyword evidence="2" id="KW-0479">Metal-binding</keyword>
<dbReference type="PANTHER" id="PTHR45658:SF153">
    <property type="entry name" value="TRANSCRIPTION FACTOR C2C2-GATA FAMILY"/>
    <property type="match status" value="1"/>
</dbReference>
<evidence type="ECO:0000313" key="13">
    <source>
        <dbReference type="Proteomes" id="UP000326396"/>
    </source>
</evidence>
<dbReference type="OrthoDB" id="2162994at2759"/>
<dbReference type="SUPFAM" id="SSF57716">
    <property type="entry name" value="Glucocorticoid receptor-like (DNA-binding domain)"/>
    <property type="match status" value="1"/>
</dbReference>
<evidence type="ECO:0000256" key="5">
    <source>
        <dbReference type="ARBA" id="ARBA00023015"/>
    </source>
</evidence>
<evidence type="ECO:0000256" key="7">
    <source>
        <dbReference type="ARBA" id="ARBA00023159"/>
    </source>
</evidence>
<dbReference type="CDD" id="cd00202">
    <property type="entry name" value="ZnF_GATA"/>
    <property type="match status" value="1"/>
</dbReference>
<dbReference type="PROSITE" id="PS50114">
    <property type="entry name" value="GATA_ZN_FINGER_2"/>
    <property type="match status" value="1"/>
</dbReference>
<evidence type="ECO:0000256" key="1">
    <source>
        <dbReference type="ARBA" id="ARBA00005694"/>
    </source>
</evidence>
<comment type="similarity">
    <text evidence="1">Belongs to the type IV zinc-finger family. Class A subfamily.</text>
</comment>
<keyword evidence="7" id="KW-0010">Activator</keyword>
<proteinExistence type="inferred from homology"/>
<evidence type="ECO:0000313" key="12">
    <source>
        <dbReference type="EMBL" id="KAD5803457.1"/>
    </source>
</evidence>
<evidence type="ECO:0000256" key="3">
    <source>
        <dbReference type="ARBA" id="ARBA00022771"/>
    </source>
</evidence>
<keyword evidence="4" id="KW-0862">Zinc</keyword>
<dbReference type="InterPro" id="IPR000679">
    <property type="entry name" value="Znf_GATA"/>
</dbReference>
<keyword evidence="3 9" id="KW-0863">Zinc-finger</keyword>
<dbReference type="PROSITE" id="PS00344">
    <property type="entry name" value="GATA_ZN_FINGER_1"/>
    <property type="match status" value="1"/>
</dbReference>
<evidence type="ECO:0000256" key="4">
    <source>
        <dbReference type="ARBA" id="ARBA00022833"/>
    </source>
</evidence>
<organism evidence="12 13">
    <name type="scientific">Mikania micrantha</name>
    <name type="common">bitter vine</name>
    <dbReference type="NCBI Taxonomy" id="192012"/>
    <lineage>
        <taxon>Eukaryota</taxon>
        <taxon>Viridiplantae</taxon>
        <taxon>Streptophyta</taxon>
        <taxon>Embryophyta</taxon>
        <taxon>Tracheophyta</taxon>
        <taxon>Spermatophyta</taxon>
        <taxon>Magnoliopsida</taxon>
        <taxon>eudicotyledons</taxon>
        <taxon>Gunneridae</taxon>
        <taxon>Pentapetalae</taxon>
        <taxon>asterids</taxon>
        <taxon>campanulids</taxon>
        <taxon>Asterales</taxon>
        <taxon>Asteraceae</taxon>
        <taxon>Asteroideae</taxon>
        <taxon>Heliantheae alliance</taxon>
        <taxon>Eupatorieae</taxon>
        <taxon>Mikania</taxon>
    </lineage>
</organism>
<feature type="region of interest" description="Disordered" evidence="10">
    <location>
        <begin position="134"/>
        <end position="161"/>
    </location>
</feature>
<dbReference type="GO" id="GO:0043565">
    <property type="term" value="F:sequence-specific DNA binding"/>
    <property type="evidence" value="ECO:0007669"/>
    <property type="project" value="InterPro"/>
</dbReference>
<dbReference type="InterPro" id="IPR013088">
    <property type="entry name" value="Znf_NHR/GATA"/>
</dbReference>
<dbReference type="AlphaFoldDB" id="A0A5N6P3T5"/>
<dbReference type="FunFam" id="3.30.50.10:FF:000018">
    <property type="entry name" value="GATA transcription factor"/>
    <property type="match status" value="1"/>
</dbReference>
<accession>A0A5N6P3T5</accession>
<keyword evidence="13" id="KW-1185">Reference proteome</keyword>
<evidence type="ECO:0000259" key="11">
    <source>
        <dbReference type="PROSITE" id="PS50114"/>
    </source>
</evidence>
<dbReference type="PANTHER" id="PTHR45658">
    <property type="entry name" value="GATA TRANSCRIPTION FACTOR"/>
    <property type="match status" value="1"/>
</dbReference>
<gene>
    <name evidence="12" type="ORF">E3N88_14817</name>
</gene>
<dbReference type="EMBL" id="SZYD01000007">
    <property type="protein sequence ID" value="KAD5803457.1"/>
    <property type="molecule type" value="Genomic_DNA"/>
</dbReference>
<reference evidence="12 13" key="1">
    <citation type="submission" date="2019-05" db="EMBL/GenBank/DDBJ databases">
        <title>Mikania micrantha, genome provides insights into the molecular mechanism of rapid growth.</title>
        <authorList>
            <person name="Liu B."/>
        </authorList>
    </citation>
    <scope>NUCLEOTIDE SEQUENCE [LARGE SCALE GENOMIC DNA]</scope>
    <source>
        <strain evidence="12">NLD-2019</strain>
        <tissue evidence="12">Leaf</tissue>
    </source>
</reference>
<keyword evidence="8" id="KW-0804">Transcription</keyword>
<dbReference type="GO" id="GO:0006355">
    <property type="term" value="P:regulation of DNA-templated transcription"/>
    <property type="evidence" value="ECO:0007669"/>
    <property type="project" value="InterPro"/>
</dbReference>
<dbReference type="GO" id="GO:0005634">
    <property type="term" value="C:nucleus"/>
    <property type="evidence" value="ECO:0007669"/>
    <property type="project" value="TreeGrafter"/>
</dbReference>
<dbReference type="Proteomes" id="UP000326396">
    <property type="component" value="Linkage Group LG15"/>
</dbReference>
<dbReference type="Gene3D" id="3.30.50.10">
    <property type="entry name" value="Erythroid Transcription Factor GATA-1, subunit A"/>
    <property type="match status" value="1"/>
</dbReference>
<evidence type="ECO:0000256" key="6">
    <source>
        <dbReference type="ARBA" id="ARBA00023125"/>
    </source>
</evidence>
<dbReference type="GO" id="GO:0030154">
    <property type="term" value="P:cell differentiation"/>
    <property type="evidence" value="ECO:0007669"/>
    <property type="project" value="TreeGrafter"/>
</dbReference>
<evidence type="ECO:0000256" key="9">
    <source>
        <dbReference type="PROSITE-ProRule" id="PRU00094"/>
    </source>
</evidence>
<dbReference type="InterPro" id="IPR051140">
    <property type="entry name" value="GATA_TF"/>
</dbReference>
<dbReference type="SMART" id="SM00401">
    <property type="entry name" value="ZnF_GATA"/>
    <property type="match status" value="1"/>
</dbReference>
<evidence type="ECO:0000256" key="2">
    <source>
        <dbReference type="ARBA" id="ARBA00022723"/>
    </source>
</evidence>
<sequence>MVCNSASAMDAQDKKMCTLDEYAHGLYVDDDYLGGLICNIMDYSVESLDGDDLSEDWASDLGPFPEILPPVGIGNAGGGGGRGGGSAGFLADWGGPNVRNCEAKFQPNIHKEVLKSQQKPKLWSTFSHEQKSYRVSKSFEPPSPDSVLENDRTSSSTQKTSSEIFIPVKIRSRLRSGPGLITNSWSKSLKQFPFRKVKKKIRLAKQHDVNKVKKCHHCAITKTPQWREGPMGPRTLCNACGVRYRSRRLFPEYRPAASPTFVPALHSNSHRKVVEMRLKGAMNNNSLSSNSTF</sequence>
<evidence type="ECO:0000256" key="8">
    <source>
        <dbReference type="ARBA" id="ARBA00023163"/>
    </source>
</evidence>